<dbReference type="STRING" id="525254.HMPREF0072_1060"/>
<keyword evidence="4" id="KW-0808">Transferase</keyword>
<dbReference type="InterPro" id="IPR050890">
    <property type="entry name" value="PTS_EIIA_component"/>
</dbReference>
<evidence type="ECO:0000256" key="6">
    <source>
        <dbReference type="ARBA" id="ARBA00022777"/>
    </source>
</evidence>
<keyword evidence="3" id="KW-0762">Sugar transport</keyword>
<dbReference type="HOGENOM" id="CLU_012312_5_1_9"/>
<dbReference type="PANTHER" id="PTHR45008:SF1">
    <property type="entry name" value="PTS SYSTEM GLUCOSE-SPECIFIC EIIA COMPONENT"/>
    <property type="match status" value="1"/>
</dbReference>
<dbReference type="EMBL" id="ABYO01000195">
    <property type="protein sequence ID" value="EEI86344.1"/>
    <property type="molecule type" value="Genomic_DNA"/>
</dbReference>
<evidence type="ECO:0000256" key="4">
    <source>
        <dbReference type="ARBA" id="ARBA00022679"/>
    </source>
</evidence>
<evidence type="ECO:0000259" key="7">
    <source>
        <dbReference type="PROSITE" id="PS51093"/>
    </source>
</evidence>
<dbReference type="InterPro" id="IPR001127">
    <property type="entry name" value="PTS_EIIA_1_perm"/>
</dbReference>
<protein>
    <submittedName>
        <fullName evidence="8">PTS system, glucose subfamily, IIA component</fullName>
    </submittedName>
</protein>
<dbReference type="GO" id="GO:0016301">
    <property type="term" value="F:kinase activity"/>
    <property type="evidence" value="ECO:0007669"/>
    <property type="project" value="UniProtKB-KW"/>
</dbReference>
<dbReference type="Proteomes" id="UP000005984">
    <property type="component" value="Unassembled WGS sequence"/>
</dbReference>
<evidence type="ECO:0000256" key="1">
    <source>
        <dbReference type="ARBA" id="ARBA00004496"/>
    </source>
</evidence>
<feature type="domain" description="PTS EIIA type-1" evidence="7">
    <location>
        <begin position="48"/>
        <end position="152"/>
    </location>
</feature>
<comment type="caution">
    <text evidence="8">The sequence shown here is derived from an EMBL/GenBank/DDBJ whole genome shotgun (WGS) entry which is preliminary data.</text>
</comment>
<dbReference type="Pfam" id="PF00358">
    <property type="entry name" value="PTS_EIIA_1"/>
    <property type="match status" value="1"/>
</dbReference>
<evidence type="ECO:0000256" key="2">
    <source>
        <dbReference type="ARBA" id="ARBA00022448"/>
    </source>
</evidence>
<evidence type="ECO:0000313" key="8">
    <source>
        <dbReference type="EMBL" id="EEI86344.1"/>
    </source>
</evidence>
<evidence type="ECO:0000256" key="3">
    <source>
        <dbReference type="ARBA" id="ARBA00022597"/>
    </source>
</evidence>
<keyword evidence="5" id="KW-0598">Phosphotransferase system</keyword>
<dbReference type="PROSITE" id="PS00371">
    <property type="entry name" value="PTS_EIIA_TYPE_1_HIS"/>
    <property type="match status" value="1"/>
</dbReference>
<gene>
    <name evidence="8" type="primary">ptbA</name>
    <name evidence="8" type="ORF">HMPREF0072_1060</name>
</gene>
<dbReference type="PROSITE" id="PS51093">
    <property type="entry name" value="PTS_EIIA_TYPE_1"/>
    <property type="match status" value="1"/>
</dbReference>
<evidence type="ECO:0000256" key="5">
    <source>
        <dbReference type="ARBA" id="ARBA00022683"/>
    </source>
</evidence>
<dbReference type="Gene3D" id="2.70.70.10">
    <property type="entry name" value="Glucose Permease (Domain IIA)"/>
    <property type="match status" value="1"/>
</dbReference>
<dbReference type="NCBIfam" id="TIGR00830">
    <property type="entry name" value="PTBA"/>
    <property type="match status" value="1"/>
</dbReference>
<reference evidence="8 9" key="1">
    <citation type="submission" date="2008-10" db="EMBL/GenBank/DDBJ databases">
        <authorList>
            <person name="Qin X."/>
            <person name="Bachman B."/>
            <person name="Battles P."/>
            <person name="Bell A."/>
            <person name="Bess C."/>
            <person name="Bickham C."/>
            <person name="Chaboub L."/>
            <person name="Chen D."/>
            <person name="Coyle M."/>
            <person name="Deiros D.R."/>
            <person name="Dinh H."/>
            <person name="Forbes L."/>
            <person name="Fowler G."/>
            <person name="Francisco L."/>
            <person name="Fu Q."/>
            <person name="Gubbala S."/>
            <person name="Hale W."/>
            <person name="Han Y."/>
            <person name="Hemphill L."/>
            <person name="Highlander S.K."/>
            <person name="Hirani K."/>
            <person name="Hogues M."/>
            <person name="Jackson L."/>
            <person name="Jakkamsetti A."/>
            <person name="Javaid M."/>
            <person name="Jiang H."/>
            <person name="Korchina V."/>
            <person name="Kovar C."/>
            <person name="Lara F."/>
            <person name="Lee S."/>
            <person name="Mata R."/>
            <person name="Mathew T."/>
            <person name="Moen C."/>
            <person name="Morales K."/>
            <person name="Munidasa M."/>
            <person name="Nazareth L."/>
            <person name="Ngo R."/>
            <person name="Nguyen L."/>
            <person name="Okwuonu G."/>
            <person name="Ongeri F."/>
            <person name="Patil S."/>
            <person name="Petrosino J."/>
            <person name="Pham C."/>
            <person name="Pham P."/>
            <person name="Pu L.-L."/>
            <person name="Puazo M."/>
            <person name="Raj R."/>
            <person name="Reid J."/>
            <person name="Rouhana J."/>
            <person name="Saada N."/>
            <person name="Shang Y."/>
            <person name="Simmons D."/>
            <person name="Thornton R."/>
            <person name="Warren J."/>
            <person name="Weissenberger G."/>
            <person name="Zhang J."/>
            <person name="Zhang L."/>
            <person name="Zhou C."/>
            <person name="Zhu D."/>
            <person name="Muzny D."/>
            <person name="Worley K."/>
            <person name="Gibbs R."/>
        </authorList>
    </citation>
    <scope>NUCLEOTIDE SEQUENCE [LARGE SCALE GENOMIC DNA]</scope>
    <source>
        <strain evidence="8 9">ATCC 51172</strain>
    </source>
</reference>
<keyword evidence="6" id="KW-0418">Kinase</keyword>
<dbReference type="FunFam" id="2.70.70.10:FF:000001">
    <property type="entry name" value="PTS system glucose-specific IIA component"/>
    <property type="match status" value="1"/>
</dbReference>
<dbReference type="GO" id="GO:0005737">
    <property type="term" value="C:cytoplasm"/>
    <property type="evidence" value="ECO:0007669"/>
    <property type="project" value="UniProtKB-SubCell"/>
</dbReference>
<dbReference type="eggNOG" id="COG2190">
    <property type="taxonomic scope" value="Bacteria"/>
</dbReference>
<dbReference type="GO" id="GO:0009401">
    <property type="term" value="P:phosphoenolpyruvate-dependent sugar phosphotransferase system"/>
    <property type="evidence" value="ECO:0007669"/>
    <property type="project" value="UniProtKB-KW"/>
</dbReference>
<keyword evidence="9" id="KW-1185">Reference proteome</keyword>
<sequence length="182" mass="20347">MTYSKQVENSLNKMMFWKKKYKKDDKKCSVKIYSPIEGEVVQLENVNDEAFSSGILGRGIAIIPNIGKIVSPVNGIISMVFETNHAIAITSNEGIEILIHIGIDTVELKGRGFKSHIKKGDLVKVGQLLMDVDIDFIKSNGYDITSPIVITNDNDSMKITETNANFVRFENEILSLDYDNES</sequence>
<organism evidence="8 9">
    <name type="scientific">Anaerococcus lactolyticus ATCC 51172</name>
    <dbReference type="NCBI Taxonomy" id="525254"/>
    <lineage>
        <taxon>Bacteria</taxon>
        <taxon>Bacillati</taxon>
        <taxon>Bacillota</taxon>
        <taxon>Tissierellia</taxon>
        <taxon>Tissierellales</taxon>
        <taxon>Peptoniphilaceae</taxon>
        <taxon>Anaerococcus</taxon>
    </lineage>
</organism>
<evidence type="ECO:0000313" key="9">
    <source>
        <dbReference type="Proteomes" id="UP000005984"/>
    </source>
</evidence>
<accession>C2BFE0</accession>
<comment type="subcellular location">
    <subcellularLocation>
        <location evidence="1">Cytoplasm</location>
    </subcellularLocation>
</comment>
<dbReference type="RefSeq" id="WP_004827123.1">
    <property type="nucleotide sequence ID" value="NZ_GG666044.1"/>
</dbReference>
<name>C2BFE0_9FIRM</name>
<proteinExistence type="predicted"/>
<dbReference type="PANTHER" id="PTHR45008">
    <property type="entry name" value="PTS SYSTEM GLUCOSE-SPECIFIC EIIA COMPONENT"/>
    <property type="match status" value="1"/>
</dbReference>
<dbReference type="SUPFAM" id="SSF51261">
    <property type="entry name" value="Duplicated hybrid motif"/>
    <property type="match status" value="1"/>
</dbReference>
<keyword evidence="2" id="KW-0813">Transport</keyword>
<dbReference type="AlphaFoldDB" id="C2BFE0"/>
<dbReference type="InterPro" id="IPR011055">
    <property type="entry name" value="Dup_hybrid_motif"/>
</dbReference>